<feature type="coiled-coil region" evidence="1">
    <location>
        <begin position="1"/>
        <end position="74"/>
    </location>
</feature>
<evidence type="ECO:0000313" key="3">
    <source>
        <dbReference type="Proteomes" id="UP000649617"/>
    </source>
</evidence>
<comment type="caution">
    <text evidence="2">The sequence shown here is derived from an EMBL/GenBank/DDBJ whole genome shotgun (WGS) entry which is preliminary data.</text>
</comment>
<dbReference type="Proteomes" id="UP000649617">
    <property type="component" value="Unassembled WGS sequence"/>
</dbReference>
<keyword evidence="3" id="KW-1185">Reference proteome</keyword>
<dbReference type="OrthoDB" id="449341at2759"/>
<sequence length="278" mass="31076">MSHESLVVSELKEKLAEKERELKALRQEFSKAESVFQTSLADISVDSSNSAVELASLKAQLAVEQSKAAKLQGDAAAKSTALGAKLGVEQRKAETLQERLVSAAPWRQGDTLIVLRCLWNFDAIPSPAEEVMHQEQMNEITDFLTAKQQELRLSDSDLLEISAGRIISSRGPNAPLLNVKQWYVAEMMELKHALNEEQAKASAKTVSTAERKLVKSWSDQRALDLQWHAEVAARDEELQELRKELSKAEWWASLSKRSPQHQDSVIVLTCWHILAQPA</sequence>
<evidence type="ECO:0000313" key="2">
    <source>
        <dbReference type="EMBL" id="CAE7716914.1"/>
    </source>
</evidence>
<dbReference type="EMBL" id="CAJNIZ010045327">
    <property type="protein sequence ID" value="CAE7716914.1"/>
    <property type="molecule type" value="Genomic_DNA"/>
</dbReference>
<proteinExistence type="predicted"/>
<accession>A0A812X798</accession>
<evidence type="ECO:0000256" key="1">
    <source>
        <dbReference type="SAM" id="Coils"/>
    </source>
</evidence>
<name>A0A812X798_SYMPI</name>
<organism evidence="2 3">
    <name type="scientific">Symbiodinium pilosum</name>
    <name type="common">Dinoflagellate</name>
    <dbReference type="NCBI Taxonomy" id="2952"/>
    <lineage>
        <taxon>Eukaryota</taxon>
        <taxon>Sar</taxon>
        <taxon>Alveolata</taxon>
        <taxon>Dinophyceae</taxon>
        <taxon>Suessiales</taxon>
        <taxon>Symbiodiniaceae</taxon>
        <taxon>Symbiodinium</taxon>
    </lineage>
</organism>
<protein>
    <submittedName>
        <fullName evidence="2">Uncharacterized protein</fullName>
    </submittedName>
</protein>
<keyword evidence="1" id="KW-0175">Coiled coil</keyword>
<gene>
    <name evidence="2" type="ORF">SPIL2461_LOCUS20387</name>
</gene>
<dbReference type="AlphaFoldDB" id="A0A812X798"/>
<reference evidence="2" key="1">
    <citation type="submission" date="2021-02" db="EMBL/GenBank/DDBJ databases">
        <authorList>
            <person name="Dougan E. K."/>
            <person name="Rhodes N."/>
            <person name="Thang M."/>
            <person name="Chan C."/>
        </authorList>
    </citation>
    <scope>NUCLEOTIDE SEQUENCE</scope>
</reference>